<accession>A0A4P9XWT5</accession>
<evidence type="ECO:0000313" key="3">
    <source>
        <dbReference type="Proteomes" id="UP000271241"/>
    </source>
</evidence>
<dbReference type="EMBL" id="KZ992433">
    <property type="protein sequence ID" value="RKP10893.1"/>
    <property type="molecule type" value="Genomic_DNA"/>
</dbReference>
<dbReference type="OrthoDB" id="5564877at2759"/>
<evidence type="ECO:0000313" key="2">
    <source>
        <dbReference type="EMBL" id="RKP10893.1"/>
    </source>
</evidence>
<keyword evidence="3" id="KW-1185">Reference proteome</keyword>
<feature type="compositionally biased region" description="Polar residues" evidence="1">
    <location>
        <begin position="1"/>
        <end position="12"/>
    </location>
</feature>
<dbReference type="STRING" id="78915.A0A4P9XWT5"/>
<organism evidence="2 3">
    <name type="scientific">Thamnocephalis sphaerospora</name>
    <dbReference type="NCBI Taxonomy" id="78915"/>
    <lineage>
        <taxon>Eukaryota</taxon>
        <taxon>Fungi</taxon>
        <taxon>Fungi incertae sedis</taxon>
        <taxon>Zoopagomycota</taxon>
        <taxon>Zoopagomycotina</taxon>
        <taxon>Zoopagomycetes</taxon>
        <taxon>Zoopagales</taxon>
        <taxon>Sigmoideomycetaceae</taxon>
        <taxon>Thamnocephalis</taxon>
    </lineage>
</organism>
<gene>
    <name evidence="2" type="ORF">THASP1DRAFT_27317</name>
</gene>
<dbReference type="PANTHER" id="PTHR39473:SF1">
    <property type="entry name" value="DINB-LIKE DOMAIN-CONTAINING PROTEIN"/>
    <property type="match status" value="1"/>
</dbReference>
<dbReference type="AlphaFoldDB" id="A0A4P9XWT5"/>
<reference evidence="3" key="1">
    <citation type="journal article" date="2018" name="Nat. Microbiol.">
        <title>Leveraging single-cell genomics to expand the fungal tree of life.</title>
        <authorList>
            <person name="Ahrendt S.R."/>
            <person name="Quandt C.A."/>
            <person name="Ciobanu D."/>
            <person name="Clum A."/>
            <person name="Salamov A."/>
            <person name="Andreopoulos B."/>
            <person name="Cheng J.F."/>
            <person name="Woyke T."/>
            <person name="Pelin A."/>
            <person name="Henrissat B."/>
            <person name="Reynolds N.K."/>
            <person name="Benny G.L."/>
            <person name="Smith M.E."/>
            <person name="James T.Y."/>
            <person name="Grigoriev I.V."/>
        </authorList>
    </citation>
    <scope>NUCLEOTIDE SEQUENCE [LARGE SCALE GENOMIC DNA]</scope>
    <source>
        <strain evidence="3">RSA 1356</strain>
    </source>
</reference>
<name>A0A4P9XWT5_9FUNG</name>
<dbReference type="PANTHER" id="PTHR39473">
    <property type="match status" value="1"/>
</dbReference>
<protein>
    <submittedName>
        <fullName evidence="2">Uncharacterized protein</fullName>
    </submittedName>
</protein>
<dbReference type="Proteomes" id="UP000271241">
    <property type="component" value="Unassembled WGS sequence"/>
</dbReference>
<proteinExistence type="predicted"/>
<sequence length="182" mass="19653">MSTDSPNTNNSAPPLCGNGHAEKQSGRADPQSDSSLGAVYSSAQNVLEQCRNMVAALPNATVYTTVSRHVPGSTIGKHVRHLCDHFRLLLEATATSSAEPTGLQPTVSYDGRKQGTAIETDRAAGVEHIDFLLHKLSSMRNISNLQTIRVEALVRADAQHSVALESTFGRELWFCTHHAGDY</sequence>
<feature type="region of interest" description="Disordered" evidence="1">
    <location>
        <begin position="1"/>
        <end position="36"/>
    </location>
</feature>
<evidence type="ECO:0000256" key="1">
    <source>
        <dbReference type="SAM" id="MobiDB-lite"/>
    </source>
</evidence>